<evidence type="ECO:0000256" key="1">
    <source>
        <dbReference type="SAM" id="Coils"/>
    </source>
</evidence>
<gene>
    <name evidence="2" type="ORF">PR001_g14582</name>
    <name evidence="3" type="ORF">PR003_g14094</name>
</gene>
<accession>A0A6A3LCD0</accession>
<dbReference type="PANTHER" id="PTHR35796:SF3">
    <property type="entry name" value="BHLH DOMAIN-CONTAINING PROTEIN"/>
    <property type="match status" value="1"/>
</dbReference>
<evidence type="ECO:0000313" key="2">
    <source>
        <dbReference type="EMBL" id="KAE9016689.1"/>
    </source>
</evidence>
<sequence>MEHSERPASSALQFSQHASGVETGYLSSLGGDEWDPEVLLEAMVDNIGDFGLVESSEEPSRKKKKKLNYDPNKARSERRVVLSQLRDEVEKLQTKLQQLQLIRGHYKKNGHPKDTQPPSHSGMTRVWKEVCVRQLNQRLRAERENLHLKQCCEREKQVVQSLKRLLYRQSPPSDKAYLEGTTRTRRIEIPTVGLQHMTALIFEQLSSGVEHSYREVEVVVEVNSPVSLDAMTPKPLLRDMMDGTRLEVFDHHILPFDMRTTADAWWQHWHNYRGRRVQDTVDNVVTESFGMEFSDTNADTTATFYVQQILRRHVEDHRTVFVWNAYVEPFTFENKRVSGIYFLEQSHVIIKPGGEGMSTRMSTCEIITRHFLDQSMKDDPKMAALASFVASSLSSNIMTRNEKIEDLLLDQTVQQRSC</sequence>
<dbReference type="PANTHER" id="PTHR35796">
    <property type="entry name" value="HYPOTHETICAL CYTOSOLIC PROTEIN"/>
    <property type="match status" value="1"/>
</dbReference>
<name>A0A6A3LCD0_9STRA</name>
<keyword evidence="1" id="KW-0175">Coiled coil</keyword>
<dbReference type="EMBL" id="QXFT01000917">
    <property type="protein sequence ID" value="KAE9333298.1"/>
    <property type="molecule type" value="Genomic_DNA"/>
</dbReference>
<organism evidence="2 4">
    <name type="scientific">Phytophthora rubi</name>
    <dbReference type="NCBI Taxonomy" id="129364"/>
    <lineage>
        <taxon>Eukaryota</taxon>
        <taxon>Sar</taxon>
        <taxon>Stramenopiles</taxon>
        <taxon>Oomycota</taxon>
        <taxon>Peronosporomycetes</taxon>
        <taxon>Peronosporales</taxon>
        <taxon>Peronosporaceae</taxon>
        <taxon>Phytophthora</taxon>
    </lineage>
</organism>
<protein>
    <recommendedName>
        <fullName evidence="6">START domain-containing protein</fullName>
    </recommendedName>
</protein>
<evidence type="ECO:0000313" key="4">
    <source>
        <dbReference type="Proteomes" id="UP000429607"/>
    </source>
</evidence>
<dbReference type="EMBL" id="QXFV01001053">
    <property type="protein sequence ID" value="KAE9016689.1"/>
    <property type="molecule type" value="Genomic_DNA"/>
</dbReference>
<dbReference type="Proteomes" id="UP000429607">
    <property type="component" value="Unassembled WGS sequence"/>
</dbReference>
<reference evidence="2 4" key="1">
    <citation type="submission" date="2018-09" db="EMBL/GenBank/DDBJ databases">
        <title>Genomic investigation of the strawberry pathogen Phytophthora fragariae indicates pathogenicity is determined by transcriptional variation in three key races.</title>
        <authorList>
            <person name="Adams T.M."/>
            <person name="Armitage A.D."/>
            <person name="Sobczyk M.K."/>
            <person name="Bates H.J."/>
            <person name="Dunwell J.M."/>
            <person name="Nellist C.F."/>
            <person name="Harrison R.J."/>
        </authorList>
    </citation>
    <scope>NUCLEOTIDE SEQUENCE [LARGE SCALE GENOMIC DNA]</scope>
    <source>
        <strain evidence="2 4">SCRP249</strain>
        <strain evidence="3 5">SCRP333</strain>
    </source>
</reference>
<proteinExistence type="predicted"/>
<evidence type="ECO:0000313" key="5">
    <source>
        <dbReference type="Proteomes" id="UP000434957"/>
    </source>
</evidence>
<evidence type="ECO:0000313" key="3">
    <source>
        <dbReference type="EMBL" id="KAE9333298.1"/>
    </source>
</evidence>
<evidence type="ECO:0008006" key="6">
    <source>
        <dbReference type="Google" id="ProtNLM"/>
    </source>
</evidence>
<feature type="coiled-coil region" evidence="1">
    <location>
        <begin position="82"/>
        <end position="109"/>
    </location>
</feature>
<comment type="caution">
    <text evidence="2">The sequence shown here is derived from an EMBL/GenBank/DDBJ whole genome shotgun (WGS) entry which is preliminary data.</text>
</comment>
<dbReference type="Proteomes" id="UP000434957">
    <property type="component" value="Unassembled WGS sequence"/>
</dbReference>
<keyword evidence="5" id="KW-1185">Reference proteome</keyword>
<dbReference type="AlphaFoldDB" id="A0A6A3LCD0"/>